<protein>
    <recommendedName>
        <fullName evidence="2">Decapping nuclease</fullName>
        <ecNumber evidence="2">3.6.1.-</ecNumber>
    </recommendedName>
</protein>
<evidence type="ECO:0000256" key="3">
    <source>
        <dbReference type="SAM" id="MobiDB-lite"/>
    </source>
</evidence>
<comment type="subcellular location">
    <subcellularLocation>
        <location evidence="2">Nucleus</location>
    </subcellularLocation>
</comment>
<evidence type="ECO:0000256" key="2">
    <source>
        <dbReference type="RuleBase" id="RU367113"/>
    </source>
</evidence>
<dbReference type="RefSeq" id="XP_005095311.1">
    <property type="nucleotide sequence ID" value="XM_005095254.3"/>
</dbReference>
<evidence type="ECO:0000313" key="6">
    <source>
        <dbReference type="RefSeq" id="XP_005095311.1"/>
    </source>
</evidence>
<dbReference type="EC" id="3.6.1.-" evidence="2"/>
<keyword evidence="2" id="KW-0479">Metal-binding</keyword>
<reference evidence="6" key="1">
    <citation type="submission" date="2025-08" db="UniProtKB">
        <authorList>
            <consortium name="RefSeq"/>
        </authorList>
    </citation>
    <scope>IDENTIFICATION</scope>
</reference>
<comment type="function">
    <text evidence="2">Decapping enzyme for NAD-capped RNAs: specifically hydrolyzes the nicotinamide adenine dinucleotide (NAD) cap from a subset of RNAs by removing the entire NAD moiety from the 5'-end of an NAD-capped RNA.</text>
</comment>
<keyword evidence="5" id="KW-1185">Reference proteome</keyword>
<dbReference type="InterPro" id="IPR039039">
    <property type="entry name" value="RAI1-like_fam"/>
</dbReference>
<keyword evidence="2" id="KW-0539">Nucleus</keyword>
<keyword evidence="2" id="KW-0547">Nucleotide-binding</keyword>
<proteinExistence type="inferred from homology"/>
<dbReference type="Pfam" id="PF08652">
    <property type="entry name" value="RAI1"/>
    <property type="match status" value="1"/>
</dbReference>
<name>A0ABM0JJS2_APLCA</name>
<dbReference type="Proteomes" id="UP000694888">
    <property type="component" value="Unplaced"/>
</dbReference>
<feature type="region of interest" description="Disordered" evidence="3">
    <location>
        <begin position="1"/>
        <end position="32"/>
    </location>
</feature>
<keyword evidence="2" id="KW-0694">RNA-binding</keyword>
<dbReference type="InterPro" id="IPR013961">
    <property type="entry name" value="RAI1"/>
</dbReference>
<evidence type="ECO:0000313" key="5">
    <source>
        <dbReference type="Proteomes" id="UP000694888"/>
    </source>
</evidence>
<evidence type="ECO:0000256" key="1">
    <source>
        <dbReference type="ARBA" id="ARBA00006562"/>
    </source>
</evidence>
<feature type="domain" description="RAI1-like" evidence="4">
    <location>
        <begin position="38"/>
        <end position="311"/>
    </location>
</feature>
<organism evidence="5 6">
    <name type="scientific">Aplysia californica</name>
    <name type="common">California sea hare</name>
    <dbReference type="NCBI Taxonomy" id="6500"/>
    <lineage>
        <taxon>Eukaryota</taxon>
        <taxon>Metazoa</taxon>
        <taxon>Spiralia</taxon>
        <taxon>Lophotrochozoa</taxon>
        <taxon>Mollusca</taxon>
        <taxon>Gastropoda</taxon>
        <taxon>Heterobranchia</taxon>
        <taxon>Euthyneura</taxon>
        <taxon>Tectipleura</taxon>
        <taxon>Aplysiida</taxon>
        <taxon>Aplysioidea</taxon>
        <taxon>Aplysiidae</taxon>
        <taxon>Aplysia</taxon>
    </lineage>
</organism>
<keyword evidence="2" id="KW-0540">Nuclease</keyword>
<sequence>MDQGARPRQQGASGDPSRLSTRIPDYKKTPSPIFTEQREIGNYSIDNEGKFHHDARQLRKYVPPEDNKNVRFDVTSGTEDAIQRDETDNREKYKTFLQWIVEDKNRFLMEKPAKTHGSRPKGNGRFHSLSPDFVCTRGLVSRVLCVPYENNNVLELSVIKFRGTYFLCEGDYPFTGEANVWGYRFEQYVTADKGTGIPDLSRPINTNERFYSVVRSQLGQHSLVCRGEVDCVDVNQEEGNRYVELKIKKIREDPRGDVNFLRYKLLQWWAQSVSGGVPVVVCGYYSKENDVEAMVKKTKTYKVKDMPQKAQVNVGF</sequence>
<evidence type="ECO:0000259" key="4">
    <source>
        <dbReference type="Pfam" id="PF08652"/>
    </source>
</evidence>
<dbReference type="PANTHER" id="PTHR12395:SF9">
    <property type="entry name" value="DECAPPING AND EXORIBONUCLEASE PROTEIN"/>
    <property type="match status" value="1"/>
</dbReference>
<gene>
    <name evidence="6" type="primary">LOC101852231</name>
</gene>
<accession>A0ABM0JJS2</accession>
<dbReference type="PANTHER" id="PTHR12395">
    <property type="entry name" value="DOM-3 RELATED"/>
    <property type="match status" value="1"/>
</dbReference>
<comment type="similarity">
    <text evidence="1 2">Belongs to the DXO/Dom3Z family.</text>
</comment>
<keyword evidence="2" id="KW-0378">Hydrolase</keyword>
<dbReference type="GeneID" id="101852231"/>
<comment type="cofactor">
    <cofactor evidence="2">
        <name>a divalent metal cation</name>
        <dbReference type="ChEBI" id="CHEBI:60240"/>
    </cofactor>
</comment>